<protein>
    <submittedName>
        <fullName evidence="5">NAD-binding protein</fullName>
    </submittedName>
</protein>
<dbReference type="PANTHER" id="PTHR43833">
    <property type="entry name" value="POTASSIUM CHANNEL PROTEIN 2-RELATED-RELATED"/>
    <property type="match status" value="1"/>
</dbReference>
<dbReference type="InterPro" id="IPR050721">
    <property type="entry name" value="Trk_Ktr_HKT_K-transport"/>
</dbReference>
<organism evidence="5 6">
    <name type="scientific">Metabacillus flavus</name>
    <dbReference type="NCBI Taxonomy" id="2823519"/>
    <lineage>
        <taxon>Bacteria</taxon>
        <taxon>Bacillati</taxon>
        <taxon>Bacillota</taxon>
        <taxon>Bacilli</taxon>
        <taxon>Bacillales</taxon>
        <taxon>Bacillaceae</taxon>
        <taxon>Metabacillus</taxon>
    </lineage>
</organism>
<dbReference type="Gene3D" id="1.10.287.70">
    <property type="match status" value="1"/>
</dbReference>
<dbReference type="InterPro" id="IPR036291">
    <property type="entry name" value="NAD(P)-bd_dom_sf"/>
</dbReference>
<dbReference type="SUPFAM" id="SSF81324">
    <property type="entry name" value="Voltage-gated potassium channels"/>
    <property type="match status" value="1"/>
</dbReference>
<dbReference type="EMBL" id="JAGVRK010000001">
    <property type="protein sequence ID" value="MBS2970295.1"/>
    <property type="molecule type" value="Genomic_DNA"/>
</dbReference>
<keyword evidence="2" id="KW-1133">Transmembrane helix</keyword>
<keyword evidence="6" id="KW-1185">Reference proteome</keyword>
<feature type="transmembrane region" description="Helical" evidence="2">
    <location>
        <begin position="77"/>
        <end position="98"/>
    </location>
</feature>
<dbReference type="Pfam" id="PF02254">
    <property type="entry name" value="TrkA_N"/>
    <property type="match status" value="1"/>
</dbReference>
<evidence type="ECO:0000313" key="5">
    <source>
        <dbReference type="EMBL" id="MBS2970295.1"/>
    </source>
</evidence>
<dbReference type="Proteomes" id="UP000682403">
    <property type="component" value="Unassembled WGS sequence"/>
</dbReference>
<feature type="domain" description="RCK C-terminal" evidence="4">
    <location>
        <begin position="261"/>
        <end position="329"/>
    </location>
</feature>
<keyword evidence="2" id="KW-0472">Membrane</keyword>
<dbReference type="PROSITE" id="PS51201">
    <property type="entry name" value="RCK_N"/>
    <property type="match status" value="1"/>
</dbReference>
<dbReference type="InterPro" id="IPR003148">
    <property type="entry name" value="RCK_N"/>
</dbReference>
<comment type="subcellular location">
    <subcellularLocation>
        <location evidence="1">Cell membrane</location>
        <topology evidence="1">Multi-pass membrane protein</topology>
    </subcellularLocation>
</comment>
<sequence>MSKSRFITAWQKLPIYARIALFVLLLILIFSMIMTWVEPETYPTLFDGLWWTVVTISTVGFGDLVPKTIAGKAVGMLIILLGAAFATAFFATFAAAAVELQHSYKRGRLMFKSKDHVIIVGWNAKSAEMIRSMMKATPEQKIVLIDQTLEESPIDHIHFIKGPAIQDSTLLHANSANARTVVITSDQHKNETEADMQTILIILAVKGLNPDTYTIAEIQTAHQAANAIRAGADEIVKTFELSSHIMVNGVLHKHSIRESTEMVNPGEGKHIEVIDIPIPLCETPFKDLSLYFLEHRSILVGIKRDDQLIYNPAAEFTVHEGDKAILFIC</sequence>
<dbReference type="SUPFAM" id="SSF51735">
    <property type="entry name" value="NAD(P)-binding Rossmann-fold domains"/>
    <property type="match status" value="1"/>
</dbReference>
<dbReference type="Pfam" id="PF07885">
    <property type="entry name" value="Ion_trans_2"/>
    <property type="match status" value="1"/>
</dbReference>
<evidence type="ECO:0000313" key="6">
    <source>
        <dbReference type="Proteomes" id="UP000682403"/>
    </source>
</evidence>
<comment type="caution">
    <text evidence="5">The sequence shown here is derived from an EMBL/GenBank/DDBJ whole genome shotgun (WGS) entry which is preliminary data.</text>
</comment>
<dbReference type="Gene3D" id="3.40.50.720">
    <property type="entry name" value="NAD(P)-binding Rossmann-like Domain"/>
    <property type="match status" value="1"/>
</dbReference>
<proteinExistence type="predicted"/>
<reference evidence="5 6" key="1">
    <citation type="submission" date="2021-04" db="EMBL/GenBank/DDBJ databases">
        <title>Metabacillus sp. strain KIGAM252 whole genome sequence.</title>
        <authorList>
            <person name="Seo M.-J."/>
            <person name="Cho E.-S."/>
            <person name="Hwang C.Y."/>
            <person name="Yoon D.J."/>
        </authorList>
    </citation>
    <scope>NUCLEOTIDE SEQUENCE [LARGE SCALE GENOMIC DNA]</scope>
    <source>
        <strain evidence="5 6">KIGAM252</strain>
    </source>
</reference>
<evidence type="ECO:0000256" key="1">
    <source>
        <dbReference type="ARBA" id="ARBA00004651"/>
    </source>
</evidence>
<dbReference type="PROSITE" id="PS51202">
    <property type="entry name" value="RCK_C"/>
    <property type="match status" value="1"/>
</dbReference>
<keyword evidence="2" id="KW-0812">Transmembrane</keyword>
<evidence type="ECO:0000259" key="4">
    <source>
        <dbReference type="PROSITE" id="PS51202"/>
    </source>
</evidence>
<evidence type="ECO:0000259" key="3">
    <source>
        <dbReference type="PROSITE" id="PS51201"/>
    </source>
</evidence>
<evidence type="ECO:0000256" key="2">
    <source>
        <dbReference type="SAM" id="Phobius"/>
    </source>
</evidence>
<dbReference type="InterPro" id="IPR013099">
    <property type="entry name" value="K_chnl_dom"/>
</dbReference>
<feature type="domain" description="RCK N-terminal" evidence="3">
    <location>
        <begin position="114"/>
        <end position="237"/>
    </location>
</feature>
<dbReference type="PANTHER" id="PTHR43833:SF9">
    <property type="entry name" value="POTASSIUM CHANNEL PROTEIN YUGO-RELATED"/>
    <property type="match status" value="1"/>
</dbReference>
<dbReference type="RefSeq" id="WP_211560319.1">
    <property type="nucleotide sequence ID" value="NZ_JAGVRK010000001.1"/>
</dbReference>
<feature type="transmembrane region" description="Helical" evidence="2">
    <location>
        <begin position="48"/>
        <end position="65"/>
    </location>
</feature>
<name>A0ABS5LHR0_9BACI</name>
<dbReference type="InterPro" id="IPR006037">
    <property type="entry name" value="RCK_C"/>
</dbReference>
<accession>A0ABS5LHR0</accession>
<feature type="transmembrane region" description="Helical" evidence="2">
    <location>
        <begin position="15"/>
        <end position="36"/>
    </location>
</feature>
<gene>
    <name evidence="5" type="ORF">J9317_16225</name>
</gene>